<evidence type="ECO:0000313" key="2">
    <source>
        <dbReference type="EMBL" id="KAK8009204.1"/>
    </source>
</evidence>
<feature type="compositionally biased region" description="Polar residues" evidence="1">
    <location>
        <begin position="1"/>
        <end position="13"/>
    </location>
</feature>
<feature type="region of interest" description="Disordered" evidence="1">
    <location>
        <begin position="1"/>
        <end position="37"/>
    </location>
</feature>
<organism evidence="2 3">
    <name type="scientific">Apiospora marii</name>
    <dbReference type="NCBI Taxonomy" id="335849"/>
    <lineage>
        <taxon>Eukaryota</taxon>
        <taxon>Fungi</taxon>
        <taxon>Dikarya</taxon>
        <taxon>Ascomycota</taxon>
        <taxon>Pezizomycotina</taxon>
        <taxon>Sordariomycetes</taxon>
        <taxon>Xylariomycetidae</taxon>
        <taxon>Amphisphaeriales</taxon>
        <taxon>Apiosporaceae</taxon>
        <taxon>Apiospora</taxon>
    </lineage>
</organism>
<name>A0ABR1RF22_9PEZI</name>
<evidence type="ECO:0000313" key="3">
    <source>
        <dbReference type="Proteomes" id="UP001396898"/>
    </source>
</evidence>
<sequence>MSQPRNIPPNRSCTGGDRVETPTTGQPSSRPRLPPSAAADLLLDEFDNDDNNHNNNETALGASPLSHIASQGGGFKDAPTARHTLTLIAHRSLLYQQQLVRTYQRRAQTHSRAATSPGMADAAAVFEEWQATTLPALRRQLRGRLPGANDTNSNSNSGFRPLVSRDLLSALVPRFERVENAPPPAGMKRDIKPFGWIAGERGCLAFLEAYLASSPRAKLGNLLVEASRGAAREEDWEAVRYAALDSLVEPGQETLAGWTEGRALVP</sequence>
<proteinExistence type="predicted"/>
<comment type="caution">
    <text evidence="2">The sequence shown here is derived from an EMBL/GenBank/DDBJ whole genome shotgun (WGS) entry which is preliminary data.</text>
</comment>
<protein>
    <submittedName>
        <fullName evidence="2">Uncharacterized protein</fullName>
    </submittedName>
</protein>
<keyword evidence="3" id="KW-1185">Reference proteome</keyword>
<dbReference type="Proteomes" id="UP001396898">
    <property type="component" value="Unassembled WGS sequence"/>
</dbReference>
<dbReference type="EMBL" id="JAQQWI010000016">
    <property type="protein sequence ID" value="KAK8009204.1"/>
    <property type="molecule type" value="Genomic_DNA"/>
</dbReference>
<feature type="compositionally biased region" description="Low complexity" evidence="1">
    <location>
        <begin position="27"/>
        <end position="37"/>
    </location>
</feature>
<gene>
    <name evidence="2" type="ORF">PG991_011755</name>
</gene>
<reference evidence="2 3" key="1">
    <citation type="submission" date="2023-01" db="EMBL/GenBank/DDBJ databases">
        <title>Analysis of 21 Apiospora genomes using comparative genomics revels a genus with tremendous synthesis potential of carbohydrate active enzymes and secondary metabolites.</title>
        <authorList>
            <person name="Sorensen T."/>
        </authorList>
    </citation>
    <scope>NUCLEOTIDE SEQUENCE [LARGE SCALE GENOMIC DNA]</scope>
    <source>
        <strain evidence="2 3">CBS 20057</strain>
    </source>
</reference>
<accession>A0ABR1RF22</accession>
<evidence type="ECO:0000256" key="1">
    <source>
        <dbReference type="SAM" id="MobiDB-lite"/>
    </source>
</evidence>